<dbReference type="AlphaFoldDB" id="A0A6F9DST6"/>
<feature type="domain" description="Deacetylase sirtuin-type" evidence="5">
    <location>
        <begin position="191"/>
        <end position="459"/>
    </location>
</feature>
<dbReference type="GO" id="GO:0070403">
    <property type="term" value="F:NAD+ binding"/>
    <property type="evidence" value="ECO:0007669"/>
    <property type="project" value="InterPro"/>
</dbReference>
<name>A0A6F9DST6_9ASCI</name>
<keyword evidence="3" id="KW-0479">Metal-binding</keyword>
<evidence type="ECO:0000256" key="3">
    <source>
        <dbReference type="PROSITE-ProRule" id="PRU00236"/>
    </source>
</evidence>
<feature type="compositionally biased region" description="Acidic residues" evidence="4">
    <location>
        <begin position="653"/>
        <end position="663"/>
    </location>
</feature>
<organism evidence="6">
    <name type="scientific">Phallusia mammillata</name>
    <dbReference type="NCBI Taxonomy" id="59560"/>
    <lineage>
        <taxon>Eukaryota</taxon>
        <taxon>Metazoa</taxon>
        <taxon>Chordata</taxon>
        <taxon>Tunicata</taxon>
        <taxon>Ascidiacea</taxon>
        <taxon>Phlebobranchia</taxon>
        <taxon>Ascidiidae</taxon>
        <taxon>Phallusia</taxon>
    </lineage>
</organism>
<dbReference type="CDD" id="cd01408">
    <property type="entry name" value="SIRT1"/>
    <property type="match status" value="1"/>
</dbReference>
<feature type="compositionally biased region" description="Polar residues" evidence="4">
    <location>
        <begin position="174"/>
        <end position="193"/>
    </location>
</feature>
<dbReference type="InterPro" id="IPR026590">
    <property type="entry name" value="Ssirtuin_cat_dom"/>
</dbReference>
<keyword evidence="3" id="KW-0862">Zinc</keyword>
<evidence type="ECO:0000313" key="6">
    <source>
        <dbReference type="EMBL" id="CAB3266080.1"/>
    </source>
</evidence>
<protein>
    <submittedName>
        <fullName evidence="6">Sir2-a zinc finger protein</fullName>
    </submittedName>
</protein>
<dbReference type="PANTHER" id="PTHR11085:SF7">
    <property type="entry name" value="NAD-DEPENDENT PROTEIN DEACETYLASE"/>
    <property type="match status" value="1"/>
</dbReference>
<proteinExistence type="evidence at transcript level"/>
<gene>
    <name evidence="6" type="primary">Sirt3</name>
</gene>
<evidence type="ECO:0000256" key="1">
    <source>
        <dbReference type="ARBA" id="ARBA00022679"/>
    </source>
</evidence>
<reference evidence="6" key="1">
    <citation type="submission" date="2020-04" db="EMBL/GenBank/DDBJ databases">
        <authorList>
            <person name="Neveu A P."/>
        </authorList>
    </citation>
    <scope>NUCLEOTIDE SEQUENCE</scope>
    <source>
        <tissue evidence="6">Whole embryo</tissue>
    </source>
</reference>
<accession>A0A6F9DST6</accession>
<feature type="region of interest" description="Disordered" evidence="4">
    <location>
        <begin position="66"/>
        <end position="193"/>
    </location>
</feature>
<feature type="compositionally biased region" description="Low complexity" evidence="4">
    <location>
        <begin position="487"/>
        <end position="497"/>
    </location>
</feature>
<dbReference type="InterPro" id="IPR003000">
    <property type="entry name" value="Sirtuin"/>
</dbReference>
<keyword evidence="2" id="KW-0520">NAD</keyword>
<feature type="compositionally biased region" description="Low complexity" evidence="4">
    <location>
        <begin position="86"/>
        <end position="98"/>
    </location>
</feature>
<feature type="active site" description="Proton acceptor" evidence="3">
    <location>
        <position position="322"/>
    </location>
</feature>
<dbReference type="PANTHER" id="PTHR11085">
    <property type="entry name" value="NAD-DEPENDENT PROTEIN DEACYLASE SIRTUIN-5, MITOCHONDRIAL-RELATED"/>
    <property type="match status" value="1"/>
</dbReference>
<dbReference type="Gene3D" id="3.40.50.1220">
    <property type="entry name" value="TPP-binding domain"/>
    <property type="match status" value="1"/>
</dbReference>
<dbReference type="InterPro" id="IPR026591">
    <property type="entry name" value="Sirtuin_cat_small_dom_sf"/>
</dbReference>
<feature type="compositionally biased region" description="Polar residues" evidence="4">
    <location>
        <begin position="545"/>
        <end position="555"/>
    </location>
</feature>
<dbReference type="Pfam" id="PF02146">
    <property type="entry name" value="SIR2"/>
    <property type="match status" value="1"/>
</dbReference>
<feature type="region of interest" description="Disordered" evidence="4">
    <location>
        <begin position="473"/>
        <end position="589"/>
    </location>
</feature>
<feature type="binding site" evidence="3">
    <location>
        <position position="330"/>
    </location>
    <ligand>
        <name>Zn(2+)</name>
        <dbReference type="ChEBI" id="CHEBI:29105"/>
    </ligand>
</feature>
<feature type="compositionally biased region" description="Polar residues" evidence="4">
    <location>
        <begin position="575"/>
        <end position="589"/>
    </location>
</feature>
<sequence>MCIAQLGRRFLPFIVCKPPTSLLKVSKYFILVKTRQYVTPAYTSNKLFHHLLSVDKMGKSHKSKKILGEVTTKPKPPNHKTVTTEKSSSSNSKSLNSNHVKPQSQVKVASISDDKPPSKLKPITTKDEKQKLPSHKKRKGKKHSDAVAGISQSMSKLELSPNKIKQQRRLPGNIQKTRAYSSHSAGPSQSKSAQLNSLDEMVKYIESGRAKNIVVMCGAGISTASGIPDFRSPGTGLYDNLQKYRIPFPTAVFDLNYFHNNPRPFFELAKELYPSGKYRPNSAHYFVRALHEKGLLMRLYTQNIDGLERISGIPSSKLVEAHGTFATASCTKCGKKYDGEDIKAKIFNGKIPRCQLTPLCYGIIKPDIVFFGEDLPKRFYYYLRDFPVCDMLIVMGTSLEVEPFASLVDSTRYNIPRLLLNRDRVGPFERRSRGRPNDHALTGELTATIDRLVAKLGWKDFLHDLTVRNEKATAEGAMASDEGRTDSGVSSASSISSKDSDGSGGKISSLHPPADPDIKRYFRTIRSTPLPKPNSKIRECGSGEPSANSNPSNLSYYDFIRNNIKPHPTPLKPPNHTSNTPPRQVDSSKSLMTIYNVSKTTKPPAAPTIQYAQTVVGTKSDERKRYPLSRKLSTISMPNLERQSSETDSSQSESDDSDTSSDT</sequence>
<dbReference type="InterPro" id="IPR050134">
    <property type="entry name" value="NAD-dep_sirtuin_deacylases"/>
</dbReference>
<evidence type="ECO:0000256" key="4">
    <source>
        <dbReference type="SAM" id="MobiDB-lite"/>
    </source>
</evidence>
<dbReference type="EMBL" id="LR790218">
    <property type="protein sequence ID" value="CAB3266080.1"/>
    <property type="molecule type" value="mRNA"/>
</dbReference>
<dbReference type="Gene3D" id="3.30.1600.10">
    <property type="entry name" value="SIR2/SIRT2 'Small Domain"/>
    <property type="match status" value="1"/>
</dbReference>
<feature type="binding site" evidence="3">
    <location>
        <position position="354"/>
    </location>
    <ligand>
        <name>Zn(2+)</name>
        <dbReference type="ChEBI" id="CHEBI:29105"/>
    </ligand>
</feature>
<feature type="binding site" evidence="3">
    <location>
        <position position="360"/>
    </location>
    <ligand>
        <name>Zn(2+)</name>
        <dbReference type="ChEBI" id="CHEBI:29105"/>
    </ligand>
</feature>
<dbReference type="GO" id="GO:0046872">
    <property type="term" value="F:metal ion binding"/>
    <property type="evidence" value="ECO:0007669"/>
    <property type="project" value="UniProtKB-KW"/>
</dbReference>
<dbReference type="GO" id="GO:0005634">
    <property type="term" value="C:nucleus"/>
    <property type="evidence" value="ECO:0007669"/>
    <property type="project" value="TreeGrafter"/>
</dbReference>
<dbReference type="PROSITE" id="PS50305">
    <property type="entry name" value="SIRTUIN"/>
    <property type="match status" value="1"/>
</dbReference>
<feature type="region of interest" description="Disordered" evidence="4">
    <location>
        <begin position="617"/>
        <end position="663"/>
    </location>
</feature>
<keyword evidence="1" id="KW-0808">Transferase</keyword>
<dbReference type="InterPro" id="IPR029035">
    <property type="entry name" value="DHS-like_NAD/FAD-binding_dom"/>
</dbReference>
<dbReference type="SUPFAM" id="SSF52467">
    <property type="entry name" value="DHS-like NAD/FAD-binding domain"/>
    <property type="match status" value="1"/>
</dbReference>
<dbReference type="GO" id="GO:0017136">
    <property type="term" value="F:histone deacetylase activity, NAD-dependent"/>
    <property type="evidence" value="ECO:0007669"/>
    <property type="project" value="TreeGrafter"/>
</dbReference>
<feature type="compositionally biased region" description="Basic residues" evidence="4">
    <location>
        <begin position="132"/>
        <end position="142"/>
    </location>
</feature>
<evidence type="ECO:0000256" key="2">
    <source>
        <dbReference type="ARBA" id="ARBA00023027"/>
    </source>
</evidence>
<feature type="binding site" evidence="3">
    <location>
        <position position="333"/>
    </location>
    <ligand>
        <name>Zn(2+)</name>
        <dbReference type="ChEBI" id="CHEBI:29105"/>
    </ligand>
</feature>
<evidence type="ECO:0000259" key="5">
    <source>
        <dbReference type="PROSITE" id="PS50305"/>
    </source>
</evidence>